<organism evidence="10 11">
    <name type="scientific">Amphibalanus amphitrite</name>
    <name type="common">Striped barnacle</name>
    <name type="synonym">Balanus amphitrite</name>
    <dbReference type="NCBI Taxonomy" id="1232801"/>
    <lineage>
        <taxon>Eukaryota</taxon>
        <taxon>Metazoa</taxon>
        <taxon>Ecdysozoa</taxon>
        <taxon>Arthropoda</taxon>
        <taxon>Crustacea</taxon>
        <taxon>Multicrustacea</taxon>
        <taxon>Cirripedia</taxon>
        <taxon>Thoracica</taxon>
        <taxon>Thoracicalcarea</taxon>
        <taxon>Balanomorpha</taxon>
        <taxon>Balanoidea</taxon>
        <taxon>Balanidae</taxon>
        <taxon>Amphibalaninae</taxon>
        <taxon>Amphibalanus</taxon>
    </lineage>
</organism>
<dbReference type="OrthoDB" id="10261408at2759"/>
<evidence type="ECO:0000256" key="5">
    <source>
        <dbReference type="ARBA" id="ARBA00022833"/>
    </source>
</evidence>
<feature type="domain" description="C2H2-type" evidence="9">
    <location>
        <begin position="82"/>
        <end position="109"/>
    </location>
</feature>
<dbReference type="GO" id="GO:0008270">
    <property type="term" value="F:zinc ion binding"/>
    <property type="evidence" value="ECO:0007669"/>
    <property type="project" value="UniProtKB-KW"/>
</dbReference>
<keyword evidence="2" id="KW-0479">Metal-binding</keyword>
<reference evidence="10 11" key="1">
    <citation type="submission" date="2019-07" db="EMBL/GenBank/DDBJ databases">
        <title>Draft genome assembly of a fouling barnacle, Amphibalanus amphitrite (Darwin, 1854): The first reference genome for Thecostraca.</title>
        <authorList>
            <person name="Kim W."/>
        </authorList>
    </citation>
    <scope>NUCLEOTIDE SEQUENCE [LARGE SCALE GENOMIC DNA]</scope>
    <source>
        <strain evidence="10">SNU_AA5</strain>
        <tissue evidence="10">Soma without cirri and trophi</tissue>
    </source>
</reference>
<keyword evidence="11" id="KW-1185">Reference proteome</keyword>
<protein>
    <submittedName>
        <fullName evidence="10">Zinc finger protein 596</fullName>
    </submittedName>
</protein>
<dbReference type="Pfam" id="PF00096">
    <property type="entry name" value="zf-C2H2"/>
    <property type="match status" value="2"/>
</dbReference>
<feature type="region of interest" description="Disordered" evidence="8">
    <location>
        <begin position="1"/>
        <end position="21"/>
    </location>
</feature>
<dbReference type="SMART" id="SM00355">
    <property type="entry name" value="ZnF_C2H2"/>
    <property type="match status" value="3"/>
</dbReference>
<dbReference type="PROSITE" id="PS00028">
    <property type="entry name" value="ZINC_FINGER_C2H2_1"/>
    <property type="match status" value="2"/>
</dbReference>
<dbReference type="EMBL" id="VIIS01002118">
    <property type="protein sequence ID" value="KAF0288325.1"/>
    <property type="molecule type" value="Genomic_DNA"/>
</dbReference>
<accession>A0A6A4V3Y6</accession>
<keyword evidence="5" id="KW-0862">Zinc</keyword>
<keyword evidence="3" id="KW-0677">Repeat</keyword>
<name>A0A6A4V3Y6_AMPAM</name>
<dbReference type="InterPro" id="IPR013087">
    <property type="entry name" value="Znf_C2H2_type"/>
</dbReference>
<evidence type="ECO:0000256" key="6">
    <source>
        <dbReference type="ARBA" id="ARBA00023242"/>
    </source>
</evidence>
<gene>
    <name evidence="10" type="primary">ZNF596_1</name>
    <name evidence="10" type="ORF">FJT64_013312</name>
</gene>
<keyword evidence="4 7" id="KW-0863">Zinc-finger</keyword>
<evidence type="ECO:0000259" key="9">
    <source>
        <dbReference type="PROSITE" id="PS50157"/>
    </source>
</evidence>
<proteinExistence type="predicted"/>
<dbReference type="Proteomes" id="UP000440578">
    <property type="component" value="Unassembled WGS sequence"/>
</dbReference>
<comment type="subcellular location">
    <subcellularLocation>
        <location evidence="1">Nucleus</location>
    </subcellularLocation>
</comment>
<evidence type="ECO:0000313" key="11">
    <source>
        <dbReference type="Proteomes" id="UP000440578"/>
    </source>
</evidence>
<evidence type="ECO:0000256" key="3">
    <source>
        <dbReference type="ARBA" id="ARBA00022737"/>
    </source>
</evidence>
<evidence type="ECO:0000256" key="2">
    <source>
        <dbReference type="ARBA" id="ARBA00022723"/>
    </source>
</evidence>
<evidence type="ECO:0000256" key="1">
    <source>
        <dbReference type="ARBA" id="ARBA00004123"/>
    </source>
</evidence>
<feature type="domain" description="C2H2-type" evidence="9">
    <location>
        <begin position="108"/>
        <end position="136"/>
    </location>
</feature>
<dbReference type="AlphaFoldDB" id="A0A6A4V3Y6"/>
<sequence>MPEAGQTNVDPPAGGSGIRFNPQHFKTTPGIIKIVEVGLTTCRLCGKVLCIVSHLRRHLAQAHNLGPEQIRLLAPTAVHGAYICVVCGKRYRHQMSLTLHRKVHEGLTICPLCGTVSSKVSHLRRHLENVHRLEQEQIYRLVPSVRARSLPQALAGVDTGHGDGEIADAQSGV</sequence>
<dbReference type="Gene3D" id="3.30.160.60">
    <property type="entry name" value="Classic Zinc Finger"/>
    <property type="match status" value="1"/>
</dbReference>
<dbReference type="PANTHER" id="PTHR24394">
    <property type="entry name" value="ZINC FINGER PROTEIN"/>
    <property type="match status" value="1"/>
</dbReference>
<dbReference type="SUPFAM" id="SSF57667">
    <property type="entry name" value="beta-beta-alpha zinc fingers"/>
    <property type="match status" value="1"/>
</dbReference>
<dbReference type="InterPro" id="IPR036236">
    <property type="entry name" value="Znf_C2H2_sf"/>
</dbReference>
<evidence type="ECO:0000256" key="4">
    <source>
        <dbReference type="ARBA" id="ARBA00022771"/>
    </source>
</evidence>
<dbReference type="GO" id="GO:0000981">
    <property type="term" value="F:DNA-binding transcription factor activity, RNA polymerase II-specific"/>
    <property type="evidence" value="ECO:0007669"/>
    <property type="project" value="TreeGrafter"/>
</dbReference>
<evidence type="ECO:0000256" key="7">
    <source>
        <dbReference type="PROSITE-ProRule" id="PRU00042"/>
    </source>
</evidence>
<evidence type="ECO:0000256" key="8">
    <source>
        <dbReference type="SAM" id="MobiDB-lite"/>
    </source>
</evidence>
<comment type="caution">
    <text evidence="10">The sequence shown here is derived from an EMBL/GenBank/DDBJ whole genome shotgun (WGS) entry which is preliminary data.</text>
</comment>
<dbReference type="PANTHER" id="PTHR24394:SF29">
    <property type="entry name" value="MYONEURIN"/>
    <property type="match status" value="1"/>
</dbReference>
<keyword evidence="6" id="KW-0539">Nucleus</keyword>
<dbReference type="GO" id="GO:0005634">
    <property type="term" value="C:nucleus"/>
    <property type="evidence" value="ECO:0007669"/>
    <property type="project" value="UniProtKB-SubCell"/>
</dbReference>
<evidence type="ECO:0000313" key="10">
    <source>
        <dbReference type="EMBL" id="KAF0288325.1"/>
    </source>
</evidence>
<dbReference type="PROSITE" id="PS50157">
    <property type="entry name" value="ZINC_FINGER_C2H2_2"/>
    <property type="match status" value="2"/>
</dbReference>